<feature type="signal peptide" evidence="10">
    <location>
        <begin position="1"/>
        <end position="20"/>
    </location>
</feature>
<name>A0A7G1HXT6_9BACT</name>
<evidence type="ECO:0000256" key="5">
    <source>
        <dbReference type="ARBA" id="ARBA00023077"/>
    </source>
</evidence>
<evidence type="ECO:0000256" key="4">
    <source>
        <dbReference type="ARBA" id="ARBA00022692"/>
    </source>
</evidence>
<dbReference type="InterPro" id="IPR012910">
    <property type="entry name" value="Plug_dom"/>
</dbReference>
<dbReference type="Gene3D" id="2.170.130.10">
    <property type="entry name" value="TonB-dependent receptor, plug domain"/>
    <property type="match status" value="1"/>
</dbReference>
<dbReference type="NCBIfam" id="TIGR04056">
    <property type="entry name" value="OMP_RagA_SusC"/>
    <property type="match status" value="1"/>
</dbReference>
<evidence type="ECO:0000256" key="2">
    <source>
        <dbReference type="ARBA" id="ARBA00022448"/>
    </source>
</evidence>
<dbReference type="InterPro" id="IPR023997">
    <property type="entry name" value="TonB-dep_OMP_SusC/RagA_CS"/>
</dbReference>
<dbReference type="RefSeq" id="WP_021932010.1">
    <property type="nucleotide sequence ID" value="NZ_AP023322.1"/>
</dbReference>
<dbReference type="EMBL" id="AP023322">
    <property type="protein sequence ID" value="BCI63264.1"/>
    <property type="molecule type" value="Genomic_DNA"/>
</dbReference>
<evidence type="ECO:0000256" key="1">
    <source>
        <dbReference type="ARBA" id="ARBA00004571"/>
    </source>
</evidence>
<sequence>MKTRLGVLLLFLLLSPIGYLSSQTVTINKTETVKKIIKEIEKRTGKSFVFHIDDVDLDRRVTINAKNQPLEKVLDNLFPKQHYRVEIKKDHIIVARKKKLLNLISGKIIDSQGQPLIGVSILSMEDEIGTVSDIDGHFSINANLGDELEFSYIGYQKQKVKVSKQTGIVITMQEDHQLLDEVVVIGYGSQKKANLTGAVGYIGGDKLEDRPVASLGQALQGAIPNMNISFGTGKPGETTNINIRGAGSINGNDSPLVLIDGVEGSIDNINPRDVESISVLKDASSAAIYGARAAFGVILVTTKSAEEGKVRITYNGRYSFSKQTTSTDFVTTGYDAAVMVDEFMRSHHGAKFTFYDSEDMEQLKARRYDVTEHPDRPWVVEKNGQYMYYGNFDWYDYLFDVSRPTWNHNISIMGGNKKVNYNVSGSYYNQRGIYRSEDYPDRHKDYNLRARLNAEVTSWLDFSFTSSLNAKKYYWSPGLNTGDNIAFCTFYALPFYVPKNPDGTNVLYTQVAPEGPAGGVHFMAREGKSFGNNKQKTFLNTANIALKLYKGLTLNANYSYRYYNQDMVTRTVVGQYSRVPGKVEIADNDLFKNKLRQTIHTDYLHTVDVFANYENSFGGHHIRAVVGANYESYYRKRIYATKLNIQSDVLNDFNLGDNTKVTLGGENDAGQREYALLGFFGRLGYDYKGKYLAEFNIRRDATSRFPRKDRAGWFPSVSLGWRASEESFFESVKGVISNLKIRGSYGVLGNQKIDEYYPYVQTMKVFPMDNYILDGGIASYTSSGNPLSGSLTWESVYSTNIGLDLGFFNGRLSFTGDIYRRDTKGMLMPGVKLPGVYGATEPKENGAELRTKGFEFTLGWNDDINILGKKFNYYAAISLADNQTKVTKYTQNPNKQLNQCYEGMEWGELWGYQIDGLFPTDEAAQEYSSRIDQTLVSQNIFVEAQGEYRGLQAGDMAYADLDGSGCIDNGLNTLDNHGDLKKVGNKLPRYTYSGNVGFSWYGVDFSAFFQGIGRQHIYPGGDCMLFWGGYARPYASFIPKDFSKDIWTPENPTGYYPKLRGYSAQGNRSLAQPNDRYLQNLAYCRLKNVTLGYTLPNEWTKKIYVDRLRIYFSGDNLATWTKLHSDYIDPEQFAKDGNARVYPFPKTFSFGIDITL</sequence>
<dbReference type="AlphaFoldDB" id="A0A7G1HXT6"/>
<evidence type="ECO:0000259" key="11">
    <source>
        <dbReference type="Pfam" id="PF00593"/>
    </source>
</evidence>
<evidence type="ECO:0000256" key="7">
    <source>
        <dbReference type="ARBA" id="ARBA00023237"/>
    </source>
</evidence>
<evidence type="ECO:0000256" key="8">
    <source>
        <dbReference type="PROSITE-ProRule" id="PRU01360"/>
    </source>
</evidence>
<organism evidence="13 14">
    <name type="scientific">Coprobacter secundus subsp. similis</name>
    <dbReference type="NCBI Taxonomy" id="2751153"/>
    <lineage>
        <taxon>Bacteria</taxon>
        <taxon>Pseudomonadati</taxon>
        <taxon>Bacteroidota</taxon>
        <taxon>Bacteroidia</taxon>
        <taxon>Bacteroidales</taxon>
        <taxon>Barnesiellaceae</taxon>
        <taxon>Coprobacter</taxon>
    </lineage>
</organism>
<dbReference type="InterPro" id="IPR000531">
    <property type="entry name" value="Beta-barrel_TonB"/>
</dbReference>
<dbReference type="Pfam" id="PF07715">
    <property type="entry name" value="Plug"/>
    <property type="match status" value="1"/>
</dbReference>
<keyword evidence="10" id="KW-0732">Signal</keyword>
<protein>
    <submittedName>
        <fullName evidence="13">SusC/RagA family TonB-linked outer membrane protein</fullName>
    </submittedName>
</protein>
<dbReference type="SUPFAM" id="SSF56935">
    <property type="entry name" value="Porins"/>
    <property type="match status" value="1"/>
</dbReference>
<accession>A0A7G1HXT6</accession>
<dbReference type="Proteomes" id="UP000594042">
    <property type="component" value="Chromosome"/>
</dbReference>
<keyword evidence="3 8" id="KW-1134">Transmembrane beta strand</keyword>
<comment type="similarity">
    <text evidence="8 9">Belongs to the TonB-dependent receptor family.</text>
</comment>
<dbReference type="InterPro" id="IPR039426">
    <property type="entry name" value="TonB-dep_rcpt-like"/>
</dbReference>
<dbReference type="KEGG" id="copr:Cop2CBH44_16170"/>
<feature type="chain" id="PRO_5028810940" evidence="10">
    <location>
        <begin position="21"/>
        <end position="1156"/>
    </location>
</feature>
<evidence type="ECO:0000259" key="12">
    <source>
        <dbReference type="Pfam" id="PF07715"/>
    </source>
</evidence>
<keyword evidence="7 8" id="KW-0998">Cell outer membrane</keyword>
<evidence type="ECO:0000256" key="10">
    <source>
        <dbReference type="SAM" id="SignalP"/>
    </source>
</evidence>
<keyword evidence="4 8" id="KW-0812">Transmembrane</keyword>
<feature type="domain" description="TonB-dependent receptor plug" evidence="12">
    <location>
        <begin position="192"/>
        <end position="297"/>
    </location>
</feature>
<keyword evidence="5 9" id="KW-0798">TonB box</keyword>
<proteinExistence type="inferred from homology"/>
<dbReference type="InterPro" id="IPR036942">
    <property type="entry name" value="Beta-barrel_TonB_sf"/>
</dbReference>
<keyword evidence="14" id="KW-1185">Reference proteome</keyword>
<dbReference type="NCBIfam" id="TIGR04057">
    <property type="entry name" value="SusC_RagA_signa"/>
    <property type="match status" value="1"/>
</dbReference>
<feature type="domain" description="TonB-dependent receptor-like beta-barrel" evidence="11">
    <location>
        <begin position="529"/>
        <end position="1117"/>
    </location>
</feature>
<dbReference type="Gene3D" id="2.40.170.20">
    <property type="entry name" value="TonB-dependent receptor, beta-barrel domain"/>
    <property type="match status" value="1"/>
</dbReference>
<gene>
    <name evidence="13" type="ORF">Cop2CBH44_16170</name>
</gene>
<comment type="subcellular location">
    <subcellularLocation>
        <location evidence="1 8">Cell outer membrane</location>
        <topology evidence="1 8">Multi-pass membrane protein</topology>
    </subcellularLocation>
</comment>
<dbReference type="InterPro" id="IPR008969">
    <property type="entry name" value="CarboxyPept-like_regulatory"/>
</dbReference>
<dbReference type="Pfam" id="PF00593">
    <property type="entry name" value="TonB_dep_Rec_b-barrel"/>
    <property type="match status" value="1"/>
</dbReference>
<evidence type="ECO:0000313" key="13">
    <source>
        <dbReference type="EMBL" id="BCI63264.1"/>
    </source>
</evidence>
<dbReference type="GO" id="GO:0009279">
    <property type="term" value="C:cell outer membrane"/>
    <property type="evidence" value="ECO:0007669"/>
    <property type="project" value="UniProtKB-SubCell"/>
</dbReference>
<evidence type="ECO:0000256" key="9">
    <source>
        <dbReference type="RuleBase" id="RU003357"/>
    </source>
</evidence>
<evidence type="ECO:0000256" key="6">
    <source>
        <dbReference type="ARBA" id="ARBA00023136"/>
    </source>
</evidence>
<dbReference type="InterPro" id="IPR023996">
    <property type="entry name" value="TonB-dep_OMP_SusC/RagA"/>
</dbReference>
<dbReference type="SUPFAM" id="SSF49464">
    <property type="entry name" value="Carboxypeptidase regulatory domain-like"/>
    <property type="match status" value="1"/>
</dbReference>
<dbReference type="InterPro" id="IPR037066">
    <property type="entry name" value="Plug_dom_sf"/>
</dbReference>
<keyword evidence="6 8" id="KW-0472">Membrane</keyword>
<keyword evidence="2 8" id="KW-0813">Transport</keyword>
<evidence type="ECO:0000256" key="3">
    <source>
        <dbReference type="ARBA" id="ARBA00022452"/>
    </source>
</evidence>
<dbReference type="PROSITE" id="PS52016">
    <property type="entry name" value="TONB_DEPENDENT_REC_3"/>
    <property type="match status" value="1"/>
</dbReference>
<reference evidence="14" key="1">
    <citation type="submission" date="2020-07" db="EMBL/GenBank/DDBJ databases">
        <title>Complete genome sequencing of Coprobacter sp. strain 2CBH44.</title>
        <authorList>
            <person name="Sakamoto M."/>
            <person name="Murakami T."/>
            <person name="Mori H."/>
        </authorList>
    </citation>
    <scope>NUCLEOTIDE SEQUENCE [LARGE SCALE GENOMIC DNA]</scope>
    <source>
        <strain evidence="14">2CBH44</strain>
    </source>
</reference>
<dbReference type="Pfam" id="PF13715">
    <property type="entry name" value="CarbopepD_reg_2"/>
    <property type="match status" value="1"/>
</dbReference>
<evidence type="ECO:0000313" key="14">
    <source>
        <dbReference type="Proteomes" id="UP000594042"/>
    </source>
</evidence>